<keyword evidence="7" id="KW-1133">Transmembrane helix</keyword>
<keyword evidence="3 6" id="KW-0518">Myosin</keyword>
<dbReference type="Pfam" id="PF00063">
    <property type="entry name" value="Myosin_head"/>
    <property type="match status" value="1"/>
</dbReference>
<keyword evidence="10" id="KW-1185">Reference proteome</keyword>
<evidence type="ECO:0000256" key="6">
    <source>
        <dbReference type="PROSITE-ProRule" id="PRU00782"/>
    </source>
</evidence>
<gene>
    <name evidence="9" type="ORF">HAX54_028007</name>
</gene>
<dbReference type="PANTHER" id="PTHR13140:SF781">
    <property type="entry name" value="MYOSIN-15"/>
    <property type="match status" value="1"/>
</dbReference>
<evidence type="ECO:0000256" key="2">
    <source>
        <dbReference type="ARBA" id="ARBA00022840"/>
    </source>
</evidence>
<keyword evidence="1" id="KW-0547">Nucleotide-binding</keyword>
<sequence length="109" mass="12258">METLSSTEPHYIRCVKPNSLNRPQKFENLSILHQLRCGGVLEAVRISLAGYPTRRTYHEFIDRFGLIVLDMLDGSLLFLLGIVIIHIAVILAKGRDSGSIILNTEKIIN</sequence>
<dbReference type="PANTHER" id="PTHR13140">
    <property type="entry name" value="MYOSIN"/>
    <property type="match status" value="1"/>
</dbReference>
<evidence type="ECO:0000313" key="10">
    <source>
        <dbReference type="Proteomes" id="UP000823775"/>
    </source>
</evidence>
<feature type="domain" description="Myosin motor" evidence="8">
    <location>
        <begin position="1"/>
        <end position="109"/>
    </location>
</feature>
<protein>
    <recommendedName>
        <fullName evidence="8">Myosin motor domain-containing protein</fullName>
    </recommendedName>
</protein>
<comment type="caution">
    <text evidence="9">The sequence shown here is derived from an EMBL/GenBank/DDBJ whole genome shotgun (WGS) entry which is preliminary data.</text>
</comment>
<dbReference type="Proteomes" id="UP000823775">
    <property type="component" value="Unassembled WGS sequence"/>
</dbReference>
<evidence type="ECO:0000259" key="8">
    <source>
        <dbReference type="PROSITE" id="PS51456"/>
    </source>
</evidence>
<keyword evidence="7" id="KW-0812">Transmembrane</keyword>
<dbReference type="Gene3D" id="3.40.850.10">
    <property type="entry name" value="Kinesin motor domain"/>
    <property type="match status" value="1"/>
</dbReference>
<accession>A0ABS8Y670</accession>
<evidence type="ECO:0000256" key="5">
    <source>
        <dbReference type="ARBA" id="ARBA00023203"/>
    </source>
</evidence>
<keyword evidence="5 6" id="KW-0009">Actin-binding</keyword>
<dbReference type="SUPFAM" id="SSF52540">
    <property type="entry name" value="P-loop containing nucleoside triphosphate hydrolases"/>
    <property type="match status" value="1"/>
</dbReference>
<keyword evidence="4" id="KW-0505">Motor protein</keyword>
<comment type="caution">
    <text evidence="6">Lacks conserved residue(s) required for the propagation of feature annotation.</text>
</comment>
<evidence type="ECO:0000256" key="7">
    <source>
        <dbReference type="SAM" id="Phobius"/>
    </source>
</evidence>
<reference evidence="9 10" key="1">
    <citation type="journal article" date="2021" name="BMC Genomics">
        <title>Datura genome reveals duplications of psychoactive alkaloid biosynthetic genes and high mutation rate following tissue culture.</title>
        <authorList>
            <person name="Rajewski A."/>
            <person name="Carter-House D."/>
            <person name="Stajich J."/>
            <person name="Litt A."/>
        </authorList>
    </citation>
    <scope>NUCLEOTIDE SEQUENCE [LARGE SCALE GENOMIC DNA]</scope>
    <source>
        <strain evidence="9">AR-01</strain>
    </source>
</reference>
<keyword evidence="2" id="KW-0067">ATP-binding</keyword>
<dbReference type="InterPro" id="IPR036961">
    <property type="entry name" value="Kinesin_motor_dom_sf"/>
</dbReference>
<evidence type="ECO:0000313" key="9">
    <source>
        <dbReference type="EMBL" id="MCE5166846.1"/>
    </source>
</evidence>
<dbReference type="InterPro" id="IPR027417">
    <property type="entry name" value="P-loop_NTPase"/>
</dbReference>
<dbReference type="EMBL" id="JACEIK010034204">
    <property type="protein sequence ID" value="MCE5166846.1"/>
    <property type="molecule type" value="Genomic_DNA"/>
</dbReference>
<evidence type="ECO:0000256" key="1">
    <source>
        <dbReference type="ARBA" id="ARBA00022741"/>
    </source>
</evidence>
<proteinExistence type="inferred from homology"/>
<feature type="transmembrane region" description="Helical" evidence="7">
    <location>
        <begin position="74"/>
        <end position="92"/>
    </location>
</feature>
<organism evidence="9 10">
    <name type="scientific">Datura stramonium</name>
    <name type="common">Jimsonweed</name>
    <name type="synonym">Common thornapple</name>
    <dbReference type="NCBI Taxonomy" id="4076"/>
    <lineage>
        <taxon>Eukaryota</taxon>
        <taxon>Viridiplantae</taxon>
        <taxon>Streptophyta</taxon>
        <taxon>Embryophyta</taxon>
        <taxon>Tracheophyta</taxon>
        <taxon>Spermatophyta</taxon>
        <taxon>Magnoliopsida</taxon>
        <taxon>eudicotyledons</taxon>
        <taxon>Gunneridae</taxon>
        <taxon>Pentapetalae</taxon>
        <taxon>asterids</taxon>
        <taxon>lamiids</taxon>
        <taxon>Solanales</taxon>
        <taxon>Solanaceae</taxon>
        <taxon>Solanoideae</taxon>
        <taxon>Datureae</taxon>
        <taxon>Datura</taxon>
    </lineage>
</organism>
<comment type="similarity">
    <text evidence="6">Belongs to the TRAFAC class myosin-kinesin ATPase superfamily. Myosin family.</text>
</comment>
<dbReference type="PROSITE" id="PS51456">
    <property type="entry name" value="MYOSIN_MOTOR"/>
    <property type="match status" value="1"/>
</dbReference>
<keyword evidence="7" id="KW-0472">Membrane</keyword>
<dbReference type="InterPro" id="IPR001609">
    <property type="entry name" value="Myosin_head_motor_dom-like"/>
</dbReference>
<evidence type="ECO:0000256" key="4">
    <source>
        <dbReference type="ARBA" id="ARBA00023175"/>
    </source>
</evidence>
<name>A0ABS8Y670_DATST</name>
<evidence type="ECO:0000256" key="3">
    <source>
        <dbReference type="ARBA" id="ARBA00023123"/>
    </source>
</evidence>